<dbReference type="AlphaFoldDB" id="A0A8S3X7T1"/>
<comment type="caution">
    <text evidence="1">The sequence shown here is derived from an EMBL/GenBank/DDBJ whole genome shotgun (WGS) entry which is preliminary data.</text>
</comment>
<accession>A0A8S3X7T1</accession>
<protein>
    <submittedName>
        <fullName evidence="1">(apollo) hypothetical protein</fullName>
    </submittedName>
</protein>
<name>A0A8S3X7T1_PARAO</name>
<dbReference type="OrthoDB" id="1101576at2759"/>
<gene>
    <name evidence="1" type="ORF">PAPOLLO_LOCUS14633</name>
</gene>
<sequence length="455" mass="53286">MACKKRKVDSECRLFKEEWAWKYFFTEYNGKPVCLICNEAVAVFKDFNLARHFNTKHAKTKYALMNDAEKKVNAENLKKTISGQRNMFIKKNTAQKASTLAGYVVAYNIAKNNKPYSEGEFVKDWMDVLCKAALDFTHVLNVVIKLINTIRSRGLVHRQFQEFLIAIDADYSDLLYHTKVRWLSCGYAFERIWNLKEEIQDFLKNKTDKWSDFQIFENKDWCTDFAFFTDLLEHYNKLNKKLQGQNQFIDETWGCLKSFKTQLFLFYNCMAKNDLTHFPRLKSMAPVSENKLNEFSQALKNLHTEFETRFQDFKNIQSSLDVFSMPFNVDPENISAELQLEIIEMQCSTHLKQLFLNSTKLDFYRTLPKAEFPKIIAHAQKIMAMFASSYVCEQTFSTMKLRKNSIRNRLTDEHLFALLKVTSSQLEPAFENIMANQKQFHMSHTPTTAGPSNKS</sequence>
<dbReference type="PANTHER" id="PTHR45913">
    <property type="entry name" value="EPM2A-INTERACTING PROTEIN 1"/>
    <property type="match status" value="1"/>
</dbReference>
<dbReference type="PANTHER" id="PTHR45913:SF9">
    <property type="entry name" value="GENERAL TRANSCRIPTION FACTOR II-I REPEAT DOMAIN-CONTAINING PROTEIN 2-LIKE-RELATED"/>
    <property type="match status" value="1"/>
</dbReference>
<reference evidence="1" key="1">
    <citation type="submission" date="2021-04" db="EMBL/GenBank/DDBJ databases">
        <authorList>
            <person name="Tunstrom K."/>
        </authorList>
    </citation>
    <scope>NUCLEOTIDE SEQUENCE</scope>
</reference>
<evidence type="ECO:0000313" key="1">
    <source>
        <dbReference type="EMBL" id="CAG5005788.1"/>
    </source>
</evidence>
<evidence type="ECO:0000313" key="2">
    <source>
        <dbReference type="Proteomes" id="UP000691718"/>
    </source>
</evidence>
<dbReference type="EMBL" id="CAJQZP010000978">
    <property type="protein sequence ID" value="CAG5005788.1"/>
    <property type="molecule type" value="Genomic_DNA"/>
</dbReference>
<dbReference type="Proteomes" id="UP000691718">
    <property type="component" value="Unassembled WGS sequence"/>
</dbReference>
<proteinExistence type="predicted"/>
<organism evidence="1 2">
    <name type="scientific">Parnassius apollo</name>
    <name type="common">Apollo butterfly</name>
    <name type="synonym">Papilio apollo</name>
    <dbReference type="NCBI Taxonomy" id="110799"/>
    <lineage>
        <taxon>Eukaryota</taxon>
        <taxon>Metazoa</taxon>
        <taxon>Ecdysozoa</taxon>
        <taxon>Arthropoda</taxon>
        <taxon>Hexapoda</taxon>
        <taxon>Insecta</taxon>
        <taxon>Pterygota</taxon>
        <taxon>Neoptera</taxon>
        <taxon>Endopterygota</taxon>
        <taxon>Lepidoptera</taxon>
        <taxon>Glossata</taxon>
        <taxon>Ditrysia</taxon>
        <taxon>Papilionoidea</taxon>
        <taxon>Papilionidae</taxon>
        <taxon>Parnassiinae</taxon>
        <taxon>Parnassini</taxon>
        <taxon>Parnassius</taxon>
        <taxon>Parnassius</taxon>
    </lineage>
</organism>
<keyword evidence="2" id="KW-1185">Reference proteome</keyword>